<accession>A0A1C6H2Q2</accession>
<dbReference type="EMBL" id="FMHG01000001">
    <property type="protein sequence ID" value="SCJ51851.1"/>
    <property type="molecule type" value="Genomic_DNA"/>
</dbReference>
<keyword evidence="1" id="KW-0812">Transmembrane</keyword>
<dbReference type="InterPro" id="IPR036514">
    <property type="entry name" value="SGNH_hydro_sf"/>
</dbReference>
<feature type="transmembrane region" description="Helical" evidence="1">
    <location>
        <begin position="28"/>
        <end position="46"/>
    </location>
</feature>
<dbReference type="AlphaFoldDB" id="A0A1C6H2Q2"/>
<proteinExistence type="predicted"/>
<reference evidence="2" key="1">
    <citation type="submission" date="2015-09" db="EMBL/GenBank/DDBJ databases">
        <authorList>
            <consortium name="Pathogen Informatics"/>
        </authorList>
    </citation>
    <scope>NUCLEOTIDE SEQUENCE</scope>
    <source>
        <strain evidence="2">2789STDY5834896</strain>
    </source>
</reference>
<dbReference type="SUPFAM" id="SSF52266">
    <property type="entry name" value="SGNH hydrolase"/>
    <property type="match status" value="1"/>
</dbReference>
<protein>
    <recommendedName>
        <fullName evidence="3">SGNH hydrolase-type esterase domain-containing protein</fullName>
    </recommendedName>
</protein>
<sequence length="277" mass="30329">MRRNSPLFHKNRFDMNEMVPKSRRGQKIVLAVLAVALVVLLAFLLWPQSDGPGNEKHTTANLVGNQSGTAASSAAAQKVTPKKGKEKTAGYFKDAAFVGDDLVATLSKHSFWDGSTLFLATGKANPSNILREQLFTQNGQSVTALQALKNSGPKKVYICLGLNGVSWLSGEDMRSSIRDFVQRVQKELPKAQVYLLAIPTVDSATQQALPNFQNSKIQSYDELLLSLCEELEIYYLQPQGEELSQFVASVDTGTSQLQLSQQAVDAWLSTIRSYTAG</sequence>
<dbReference type="Gene3D" id="3.40.50.1110">
    <property type="entry name" value="SGNH hydrolase"/>
    <property type="match status" value="1"/>
</dbReference>
<evidence type="ECO:0000313" key="2">
    <source>
        <dbReference type="EMBL" id="SCJ51851.1"/>
    </source>
</evidence>
<gene>
    <name evidence="2" type="ORF">SAMEA3545359_00652</name>
</gene>
<organism evidence="2">
    <name type="scientific">uncultured Anaerotruncus sp</name>
    <dbReference type="NCBI Taxonomy" id="905011"/>
    <lineage>
        <taxon>Bacteria</taxon>
        <taxon>Bacillati</taxon>
        <taxon>Bacillota</taxon>
        <taxon>Clostridia</taxon>
        <taxon>Eubacteriales</taxon>
        <taxon>Oscillospiraceae</taxon>
        <taxon>Anaerotruncus</taxon>
        <taxon>environmental samples</taxon>
    </lineage>
</organism>
<evidence type="ECO:0000256" key="1">
    <source>
        <dbReference type="SAM" id="Phobius"/>
    </source>
</evidence>
<name>A0A1C6H2Q2_9FIRM</name>
<evidence type="ECO:0008006" key="3">
    <source>
        <dbReference type="Google" id="ProtNLM"/>
    </source>
</evidence>
<keyword evidence="1" id="KW-0472">Membrane</keyword>
<keyword evidence="1" id="KW-1133">Transmembrane helix</keyword>